<keyword evidence="3" id="KW-1185">Reference proteome</keyword>
<dbReference type="Proteomes" id="UP000005442">
    <property type="component" value="Chromosome"/>
</dbReference>
<dbReference type="InterPro" id="IPR003870">
    <property type="entry name" value="DUF222"/>
</dbReference>
<organism evidence="2 3">
    <name type="scientific">Mycolicibacterium rhodesiae (strain NBB3)</name>
    <name type="common">Mycobacterium rhodesiae</name>
    <dbReference type="NCBI Taxonomy" id="710685"/>
    <lineage>
        <taxon>Bacteria</taxon>
        <taxon>Bacillati</taxon>
        <taxon>Actinomycetota</taxon>
        <taxon>Actinomycetes</taxon>
        <taxon>Mycobacteriales</taxon>
        <taxon>Mycobacteriaceae</taxon>
        <taxon>Mycolicibacterium</taxon>
    </lineage>
</organism>
<gene>
    <name evidence="2" type="ordered locus">MycrhN_1404</name>
</gene>
<dbReference type="STRING" id="710685.MycrhN_1404"/>
<name>G8RGQ6_MYCRN</name>
<evidence type="ECO:0000313" key="2">
    <source>
        <dbReference type="EMBL" id="AEV72021.1"/>
    </source>
</evidence>
<dbReference type="eggNOG" id="COG1403">
    <property type="taxonomic scope" value="Bacteria"/>
</dbReference>
<dbReference type="CDD" id="cd00085">
    <property type="entry name" value="HNHc"/>
    <property type="match status" value="1"/>
</dbReference>
<proteinExistence type="predicted"/>
<feature type="domain" description="DUF222" evidence="1">
    <location>
        <begin position="6"/>
        <end position="348"/>
    </location>
</feature>
<dbReference type="KEGG" id="mrh:MycrhN_1404"/>
<dbReference type="HOGENOM" id="CLU_021786_3_2_11"/>
<evidence type="ECO:0000259" key="1">
    <source>
        <dbReference type="Pfam" id="PF02720"/>
    </source>
</evidence>
<dbReference type="Pfam" id="PF02720">
    <property type="entry name" value="DUF222"/>
    <property type="match status" value="1"/>
</dbReference>
<sequence length="518" mass="56556">MGAWSRVENAACARRLFASADELERMLAADKSDNRDQWCLDNWGAVAASIAAAQQVSLGVASHQLLIADALRRRLPRVAEVFAAGAITYRLISAIVARTRLVTNTDAMAKVDIEIAARVQAWGTLSADKTAIEIDYWVDRYDPAAVRRTEYSARGCHVDVRDPEDGSGTAWLEARLLATDAEAVDQRLDAMARGVCENDPRTHEQRRAAALGALGQLAERLVCGCEDPDCDAAQKQPSAVVVHVVAHEESLSDDTPARLDGTNPPLFDKPLSEVTWGEATAPTPPPTNGPANTPPAVLLGGGMLPAPLLAAKVAGTAKIVPIHHPGDAPPEPRYIPSAVLATFIRCRDITCRFPGCDEPAFDCDLDHTIAYPAGPTQASNLKCLCRQHHLLKTFWGWQDEQHLDGTVVWTCPQGQTYTTYPGSRLLFPTLCRPTAPVTVRVTPDPDATNRTLAMPRRTTTRTHNRAQAINDERRHNEAALRAEAEKLARQQLQNPENNWDQTYLVSRLRSPGNDPPPF</sequence>
<dbReference type="AlphaFoldDB" id="G8RGQ6"/>
<accession>G8RGQ6</accession>
<dbReference type="EMBL" id="CP003169">
    <property type="protein sequence ID" value="AEV72021.1"/>
    <property type="molecule type" value="Genomic_DNA"/>
</dbReference>
<evidence type="ECO:0000313" key="3">
    <source>
        <dbReference type="Proteomes" id="UP000005442"/>
    </source>
</evidence>
<dbReference type="InterPro" id="IPR003615">
    <property type="entry name" value="HNH_nuc"/>
</dbReference>
<dbReference type="PATRIC" id="fig|710685.3.peg.1411"/>
<reference evidence="2 3" key="1">
    <citation type="submission" date="2011-12" db="EMBL/GenBank/DDBJ databases">
        <title>Complete sequence of Mycobacterium rhodesiae NBB3.</title>
        <authorList>
            <consortium name="US DOE Joint Genome Institute"/>
            <person name="Lucas S."/>
            <person name="Han J."/>
            <person name="Lapidus A."/>
            <person name="Cheng J.-F."/>
            <person name="Goodwin L."/>
            <person name="Pitluck S."/>
            <person name="Peters L."/>
            <person name="Mikhailova N."/>
            <person name="Gu W."/>
            <person name="Detter J.C."/>
            <person name="Han C."/>
            <person name="Tapia R."/>
            <person name="Land M."/>
            <person name="Hauser L."/>
            <person name="Kyrpides N."/>
            <person name="Ivanova N."/>
            <person name="Pagani I."/>
            <person name="Mattes T."/>
            <person name="Holmes A."/>
            <person name="Rutledge P."/>
            <person name="Paulsen I."/>
            <person name="Coleman N."/>
            <person name="Woyke T."/>
        </authorList>
    </citation>
    <scope>NUCLEOTIDE SEQUENCE [LARGE SCALE GENOMIC DNA]</scope>
    <source>
        <strain evidence="2 3">NBB3</strain>
    </source>
</reference>
<protein>
    <recommendedName>
        <fullName evidence="1">DUF222 domain-containing protein</fullName>
    </recommendedName>
</protein>